<evidence type="ECO:0000313" key="2">
    <source>
        <dbReference type="EMBL" id="CAD6959953.1"/>
    </source>
</evidence>
<dbReference type="EMBL" id="CAJHJG010006847">
    <property type="protein sequence ID" value="CAD6959953.1"/>
    <property type="molecule type" value="Genomic_DNA"/>
</dbReference>
<feature type="region of interest" description="Disordered" evidence="1">
    <location>
        <begin position="213"/>
        <end position="233"/>
    </location>
</feature>
<dbReference type="Proteomes" id="UP000077671">
    <property type="component" value="Unassembled WGS sequence"/>
</dbReference>
<proteinExistence type="predicted"/>
<evidence type="ECO:0000313" key="3">
    <source>
        <dbReference type="EMBL" id="KAE8240793.1"/>
    </source>
</evidence>
<comment type="caution">
    <text evidence="3">The sequence shown here is derived from an EMBL/GenBank/DDBJ whole genome shotgun (WGS) entry which is preliminary data.</text>
</comment>
<protein>
    <submittedName>
        <fullName evidence="3">Uncharacterized protein</fullName>
    </submittedName>
</protein>
<name>A0A177V6A8_9BASI</name>
<evidence type="ECO:0000313" key="5">
    <source>
        <dbReference type="Proteomes" id="UP000836402"/>
    </source>
</evidence>
<reference evidence="3" key="1">
    <citation type="submission" date="2016-04" db="EMBL/GenBank/DDBJ databases">
        <authorList>
            <person name="Nguyen H.D."/>
            <person name="Kesanakurti P."/>
            <person name="Cullis J."/>
            <person name="Levesque C.A."/>
            <person name="Hambleton S."/>
        </authorList>
    </citation>
    <scope>NUCLEOTIDE SEQUENCE</scope>
    <source>
        <strain evidence="3">DAOMC 238032</strain>
    </source>
</reference>
<gene>
    <name evidence="3" type="ORF">A4X03_0g8354</name>
    <name evidence="2" type="ORF">JKIAZH3_G2534</name>
</gene>
<dbReference type="AlphaFoldDB" id="A0A177V6A8"/>
<accession>A0A177V6A8</accession>
<dbReference type="EMBL" id="LWDD02002464">
    <property type="protein sequence ID" value="KAE8240793.1"/>
    <property type="molecule type" value="Genomic_DNA"/>
</dbReference>
<dbReference type="Proteomes" id="UP000836402">
    <property type="component" value="Unassembled WGS sequence"/>
</dbReference>
<organism evidence="3 4">
    <name type="scientific">Tilletia caries</name>
    <name type="common">wheat bunt fungus</name>
    <dbReference type="NCBI Taxonomy" id="13290"/>
    <lineage>
        <taxon>Eukaryota</taxon>
        <taxon>Fungi</taxon>
        <taxon>Dikarya</taxon>
        <taxon>Basidiomycota</taxon>
        <taxon>Ustilaginomycotina</taxon>
        <taxon>Exobasidiomycetes</taxon>
        <taxon>Tilletiales</taxon>
        <taxon>Tilletiaceae</taxon>
        <taxon>Tilletia</taxon>
    </lineage>
</organism>
<sequence length="233" mass="26478">MNALAHIVNKVADIKKAQAHLRDADPGVVAAFKDRLAAIRQYKAWLFEHTDNSAPPDLTDAAIARLHGKILPVLERLPRSNRRRLDRDVQRNPLRYLRYFFLPSDSLLRIKPSLQPVLRSAFQYVGSQNPPNALALYDKSQEQLKTEAWEFVFDLTKSPFGSTTQWILDASVRTDGVAILVHKRQAAKQQETLKVGSKGEKIQELSRICCTGLRKRQSASSPRRLPRARDPHQ</sequence>
<reference evidence="3" key="2">
    <citation type="journal article" date="2019" name="IMA Fungus">
        <title>Genome sequencing and comparison of five Tilletia species to identify candidate genes for the detection of regulated species infecting wheat.</title>
        <authorList>
            <person name="Nguyen H.D.T."/>
            <person name="Sultana T."/>
            <person name="Kesanakurti P."/>
            <person name="Hambleton S."/>
        </authorList>
    </citation>
    <scope>NUCLEOTIDE SEQUENCE</scope>
    <source>
        <strain evidence="3">DAOMC 238032</strain>
    </source>
</reference>
<evidence type="ECO:0000313" key="4">
    <source>
        <dbReference type="Proteomes" id="UP000077671"/>
    </source>
</evidence>
<reference evidence="2" key="3">
    <citation type="submission" date="2020-10" db="EMBL/GenBank/DDBJ databases">
        <authorList>
            <person name="Sedaghatjoo S."/>
        </authorList>
    </citation>
    <scope>NUCLEOTIDE SEQUENCE</scope>
    <source>
        <strain evidence="2">AZH3</strain>
    </source>
</reference>
<keyword evidence="5" id="KW-1185">Reference proteome</keyword>
<evidence type="ECO:0000256" key="1">
    <source>
        <dbReference type="SAM" id="MobiDB-lite"/>
    </source>
</evidence>